<accession>H5TBA7</accession>
<dbReference type="SUPFAM" id="SSF53850">
    <property type="entry name" value="Periplasmic binding protein-like II"/>
    <property type="match status" value="1"/>
</dbReference>
<keyword evidence="2" id="KW-0732">Signal</keyword>
<dbReference type="PIRSF" id="PIRSF002741">
    <property type="entry name" value="MppA"/>
    <property type="match status" value="1"/>
</dbReference>
<keyword evidence="5" id="KW-1185">Reference proteome</keyword>
<dbReference type="GO" id="GO:1904680">
    <property type="term" value="F:peptide transmembrane transporter activity"/>
    <property type="evidence" value="ECO:0007669"/>
    <property type="project" value="TreeGrafter"/>
</dbReference>
<dbReference type="InterPro" id="IPR039424">
    <property type="entry name" value="SBP_5"/>
</dbReference>
<comment type="similarity">
    <text evidence="1">Belongs to the bacterial solute-binding protein 5 family.</text>
</comment>
<organism evidence="4 5">
    <name type="scientific">Glaciecola punicea ACAM 611</name>
    <dbReference type="NCBI Taxonomy" id="1121923"/>
    <lineage>
        <taxon>Bacteria</taxon>
        <taxon>Pseudomonadati</taxon>
        <taxon>Pseudomonadota</taxon>
        <taxon>Gammaproteobacteria</taxon>
        <taxon>Alteromonadales</taxon>
        <taxon>Alteromonadaceae</taxon>
        <taxon>Glaciecola</taxon>
    </lineage>
</organism>
<dbReference type="Pfam" id="PF00496">
    <property type="entry name" value="SBP_bac_5"/>
    <property type="match status" value="1"/>
</dbReference>
<dbReference type="PANTHER" id="PTHR30290">
    <property type="entry name" value="PERIPLASMIC BINDING COMPONENT OF ABC TRANSPORTER"/>
    <property type="match status" value="1"/>
</dbReference>
<protein>
    <submittedName>
        <fullName evidence="4">Peptide transport periplasmic protein sapA</fullName>
    </submittedName>
</protein>
<dbReference type="InterPro" id="IPR030678">
    <property type="entry name" value="Peptide/Ni-bd"/>
</dbReference>
<sequence>MSGKGGLLHERINSMTICGDRGFNISNFGDCTSRFMRYLCRVLCAIFLLAGCGKQSNINDDAITFCSESNPTYFNPQLDTSSTTADASAHQLYDRLLEFNPTDGRIERGLASSWLVSNDGLTYTFQLQRDVAFHQTDYFTPTRTFNADDVIFSINRWRLASHPYHEVSGGIYPYFDSLGLDKTIKDVKRINGYRVEITLYTPDSAFLANLATDFSVILSQEYAQNLLEIGTPSKIDYYPIGTGPFKFSVYKQNQYIRYIRHPDYFLPTTGAEHLIFDITPKPSLRMAKLITGECDAIAFTSQSDLAVISERDDLTLLEKPGLNIGFWAFNTSKAPFDDPKVRRALVLAVDKTSLLEAVFLGQATRAKSLIPSASWAYQSDAPELGYNPVRARELLDEAGLPDSFTMDIWAMPVQRAYNPNAMKMAQLIKSYLNEIGITLNIISYDWNIFRENLTLGMHDSVLIGWNADNGDPDNFYRPLLTCDAIPSGTNRAMWCNKDFDALVQQALLTDNFEKRKQIYKQANELLFAQMPLMPIAHAYQYQALRSDITGMEINPFGGIGFDNVERMP</sequence>
<evidence type="ECO:0000256" key="2">
    <source>
        <dbReference type="ARBA" id="ARBA00022729"/>
    </source>
</evidence>
<dbReference type="CDD" id="cd08493">
    <property type="entry name" value="PBP2_DppA_like"/>
    <property type="match status" value="1"/>
</dbReference>
<evidence type="ECO:0000259" key="3">
    <source>
        <dbReference type="Pfam" id="PF00496"/>
    </source>
</evidence>
<comment type="caution">
    <text evidence="4">The sequence shown here is derived from an EMBL/GenBank/DDBJ whole genome shotgun (WGS) entry which is preliminary data.</text>
</comment>
<dbReference type="PANTHER" id="PTHR30290:SF38">
    <property type="entry name" value="D,D-DIPEPTIDE-BINDING PERIPLASMIC PROTEIN DDPA-RELATED"/>
    <property type="match status" value="1"/>
</dbReference>
<evidence type="ECO:0000313" key="5">
    <source>
        <dbReference type="Proteomes" id="UP000053586"/>
    </source>
</evidence>
<dbReference type="Gene3D" id="3.40.190.10">
    <property type="entry name" value="Periplasmic binding protein-like II"/>
    <property type="match status" value="1"/>
</dbReference>
<evidence type="ECO:0000313" key="4">
    <source>
        <dbReference type="EMBL" id="GAB55584.1"/>
    </source>
</evidence>
<dbReference type="Gene3D" id="3.90.76.10">
    <property type="entry name" value="Dipeptide-binding Protein, Domain 1"/>
    <property type="match status" value="1"/>
</dbReference>
<evidence type="ECO:0000256" key="1">
    <source>
        <dbReference type="ARBA" id="ARBA00005695"/>
    </source>
</evidence>
<dbReference type="STRING" id="56804.BAE46_12565"/>
<dbReference type="GO" id="GO:0042938">
    <property type="term" value="P:dipeptide transport"/>
    <property type="evidence" value="ECO:0007669"/>
    <property type="project" value="TreeGrafter"/>
</dbReference>
<dbReference type="eggNOG" id="COG0747">
    <property type="taxonomic scope" value="Bacteria"/>
</dbReference>
<dbReference type="AlphaFoldDB" id="H5TBA7"/>
<dbReference type="EMBL" id="BAET01000013">
    <property type="protein sequence ID" value="GAB55584.1"/>
    <property type="molecule type" value="Genomic_DNA"/>
</dbReference>
<name>H5TBA7_9ALTE</name>
<dbReference type="InterPro" id="IPR000914">
    <property type="entry name" value="SBP_5_dom"/>
</dbReference>
<dbReference type="GO" id="GO:0043190">
    <property type="term" value="C:ATP-binding cassette (ABC) transporter complex"/>
    <property type="evidence" value="ECO:0007669"/>
    <property type="project" value="InterPro"/>
</dbReference>
<reference evidence="4 5" key="1">
    <citation type="journal article" date="2012" name="J. Bacteriol.">
        <title>Genome sequence of proteorhodopsin-containing sea ice bacterium Glaciecola punicea ACAM 611T.</title>
        <authorList>
            <person name="Qin Q.-L."/>
            <person name="Xie B.-B."/>
            <person name="Shu Y.-L."/>
            <person name="Rong J.-C."/>
            <person name="Zhao D.-L."/>
            <person name="Zhang X.-Y."/>
            <person name="Chen X.-L."/>
            <person name="Zhou B.-C."/>
            <person name="Zhanga Y.-Z."/>
        </authorList>
    </citation>
    <scope>NUCLEOTIDE SEQUENCE [LARGE SCALE GENOMIC DNA]</scope>
    <source>
        <strain evidence="4 5">ACAM 611</strain>
    </source>
</reference>
<proteinExistence type="inferred from homology"/>
<reference evidence="4 5" key="2">
    <citation type="journal article" date="2017" name="Antonie Van Leeuwenhoek">
        <title>Rhizobium rhizosphaerae sp. nov., a novel species isolated from rice rhizosphere.</title>
        <authorList>
            <person name="Zhao J.J."/>
            <person name="Zhang J."/>
            <person name="Zhang R.J."/>
            <person name="Zhang C.W."/>
            <person name="Yin H.Q."/>
            <person name="Zhang X.X."/>
        </authorList>
    </citation>
    <scope>NUCLEOTIDE SEQUENCE [LARGE SCALE GENOMIC DNA]</scope>
    <source>
        <strain evidence="4 5">ACAM 611</strain>
    </source>
</reference>
<gene>
    <name evidence="4" type="primary">sapA</name>
    <name evidence="4" type="ORF">GPUN_1463</name>
</gene>
<dbReference type="Gene3D" id="3.10.105.10">
    <property type="entry name" value="Dipeptide-binding Protein, Domain 3"/>
    <property type="match status" value="1"/>
</dbReference>
<feature type="domain" description="Solute-binding protein family 5" evidence="3">
    <location>
        <begin position="106"/>
        <end position="484"/>
    </location>
</feature>
<dbReference type="Proteomes" id="UP000053586">
    <property type="component" value="Unassembled WGS sequence"/>
</dbReference>
<dbReference type="GO" id="GO:0030288">
    <property type="term" value="C:outer membrane-bounded periplasmic space"/>
    <property type="evidence" value="ECO:0007669"/>
    <property type="project" value="TreeGrafter"/>
</dbReference>